<name>Q160F6_ROSDO</name>
<dbReference type="GO" id="GO:0016020">
    <property type="term" value="C:membrane"/>
    <property type="evidence" value="ECO:0007669"/>
    <property type="project" value="UniProtKB-SubCell"/>
</dbReference>
<evidence type="ECO:0000256" key="1">
    <source>
        <dbReference type="ARBA" id="ARBA00004167"/>
    </source>
</evidence>
<dbReference type="OrthoDB" id="8448705at2"/>
<dbReference type="eggNOG" id="COG0810">
    <property type="taxonomic scope" value="Bacteria"/>
</dbReference>
<feature type="compositionally biased region" description="Basic and acidic residues" evidence="5">
    <location>
        <begin position="169"/>
        <end position="181"/>
    </location>
</feature>
<gene>
    <name evidence="7" type="ordered locus">RD1_4199</name>
</gene>
<dbReference type="Gene3D" id="3.30.1150.10">
    <property type="match status" value="1"/>
</dbReference>
<proteinExistence type="predicted"/>
<dbReference type="STRING" id="375451.RD1_4199"/>
<feature type="domain" description="TonB C-terminal" evidence="6">
    <location>
        <begin position="225"/>
        <end position="311"/>
    </location>
</feature>
<evidence type="ECO:0000259" key="6">
    <source>
        <dbReference type="PROSITE" id="PS52015"/>
    </source>
</evidence>
<dbReference type="KEGG" id="rde:RD1_4199"/>
<dbReference type="AlphaFoldDB" id="Q160F6"/>
<keyword evidence="3" id="KW-1133">Transmembrane helix</keyword>
<dbReference type="NCBIfam" id="TIGR01352">
    <property type="entry name" value="tonB_Cterm"/>
    <property type="match status" value="1"/>
</dbReference>
<comment type="subcellular location">
    <subcellularLocation>
        <location evidence="1">Membrane</location>
        <topology evidence="1">Single-pass membrane protein</topology>
    </subcellularLocation>
</comment>
<evidence type="ECO:0000313" key="7">
    <source>
        <dbReference type="EMBL" id="ABG33637.1"/>
    </source>
</evidence>
<feature type="region of interest" description="Disordered" evidence="5">
    <location>
        <begin position="290"/>
        <end position="311"/>
    </location>
</feature>
<keyword evidence="2" id="KW-0812">Transmembrane</keyword>
<organism evidence="7 8">
    <name type="scientific">Roseobacter denitrificans (strain ATCC 33942 / OCh 114)</name>
    <name type="common">Erythrobacter sp. (strain OCh 114)</name>
    <name type="synonym">Roseobacter denitrificans</name>
    <dbReference type="NCBI Taxonomy" id="375451"/>
    <lineage>
        <taxon>Bacteria</taxon>
        <taxon>Pseudomonadati</taxon>
        <taxon>Pseudomonadota</taxon>
        <taxon>Alphaproteobacteria</taxon>
        <taxon>Rhodobacterales</taxon>
        <taxon>Roseobacteraceae</taxon>
        <taxon>Roseobacter</taxon>
    </lineage>
</organism>
<accession>Q160F6</accession>
<keyword evidence="4" id="KW-0472">Membrane</keyword>
<feature type="compositionally biased region" description="Polar residues" evidence="5">
    <location>
        <begin position="208"/>
        <end position="227"/>
    </location>
</feature>
<reference evidence="7 8" key="1">
    <citation type="journal article" date="2007" name="J. Bacteriol.">
        <title>The complete genome sequence of Roseobacter denitrificans reveals a mixotrophic rather than photosynthetic metabolism.</title>
        <authorList>
            <person name="Swingley W.D."/>
            <person name="Sadekar S."/>
            <person name="Mastrian S.D."/>
            <person name="Matthies H.J."/>
            <person name="Hao J."/>
            <person name="Ramos H."/>
            <person name="Acharya C.R."/>
            <person name="Conrad A.L."/>
            <person name="Taylor H.L."/>
            <person name="Dejesa L.C."/>
            <person name="Shah M.K."/>
            <person name="O'huallachain M.E."/>
            <person name="Lince M.T."/>
            <person name="Blankenship R.E."/>
            <person name="Beatty J.T."/>
            <person name="Touchman J.W."/>
        </authorList>
    </citation>
    <scope>NUCLEOTIDE SEQUENCE [LARGE SCALE GENOMIC DNA]</scope>
    <source>
        <strain evidence="8">ATCC 33942 / OCh 114</strain>
    </source>
</reference>
<dbReference type="PROSITE" id="PS52015">
    <property type="entry name" value="TONB_CTD"/>
    <property type="match status" value="1"/>
</dbReference>
<keyword evidence="8" id="KW-1185">Reference proteome</keyword>
<dbReference type="InterPro" id="IPR037682">
    <property type="entry name" value="TonB_C"/>
</dbReference>
<dbReference type="HOGENOM" id="CLU_069773_0_0_5"/>
<dbReference type="EMBL" id="CP000362">
    <property type="protein sequence ID" value="ABG33637.1"/>
    <property type="molecule type" value="Genomic_DNA"/>
</dbReference>
<sequence length="311" mass="31449">MIFQSRIPTSGSVALLALGVSLGAHFTGVLYGKAPERVEIAGGAGALALQGSSFQDFAAGVSTPVSAEPVKTPQPPTTQPVQPPIAPEPTITATMPPAAVTAPVASTVAVTGPLATTAPSVAQAEPNVASAPVTPQGALLSEPVTAEAFTSPVAKETDSPTLSMRPKTRPPEIMERAKAEQTARAQATPQPRGNAQADTRRGAATGVRTGTSTTQGSAIAQTAGNADVSNYPGRVSAAVARQPLPRARTRGVARVSFKIAGNGGLASVGLAKSSGNQDLDRAALNLIRRAAPFPPPPPGAQKQFVISIKSR</sequence>
<evidence type="ECO:0000256" key="5">
    <source>
        <dbReference type="SAM" id="MobiDB-lite"/>
    </source>
</evidence>
<evidence type="ECO:0000256" key="3">
    <source>
        <dbReference type="ARBA" id="ARBA00022989"/>
    </source>
</evidence>
<dbReference type="RefSeq" id="WP_011570247.1">
    <property type="nucleotide sequence ID" value="NC_008209.1"/>
</dbReference>
<protein>
    <submittedName>
        <fullName evidence="7">Conserved domain protein</fullName>
    </submittedName>
</protein>
<evidence type="ECO:0000256" key="2">
    <source>
        <dbReference type="ARBA" id="ARBA00022692"/>
    </source>
</evidence>
<dbReference type="GO" id="GO:0055085">
    <property type="term" value="P:transmembrane transport"/>
    <property type="evidence" value="ECO:0007669"/>
    <property type="project" value="InterPro"/>
</dbReference>
<dbReference type="Pfam" id="PF13103">
    <property type="entry name" value="TonB_2"/>
    <property type="match status" value="1"/>
</dbReference>
<feature type="region of interest" description="Disordered" evidence="5">
    <location>
        <begin position="152"/>
        <end position="227"/>
    </location>
</feature>
<evidence type="ECO:0000313" key="8">
    <source>
        <dbReference type="Proteomes" id="UP000007029"/>
    </source>
</evidence>
<feature type="compositionally biased region" description="Polar residues" evidence="5">
    <location>
        <begin position="183"/>
        <end position="197"/>
    </location>
</feature>
<dbReference type="InterPro" id="IPR006260">
    <property type="entry name" value="TonB/TolA_C"/>
</dbReference>
<evidence type="ECO:0000256" key="4">
    <source>
        <dbReference type="ARBA" id="ARBA00023136"/>
    </source>
</evidence>
<dbReference type="Proteomes" id="UP000007029">
    <property type="component" value="Chromosome"/>
</dbReference>
<dbReference type="SUPFAM" id="SSF74653">
    <property type="entry name" value="TolA/TonB C-terminal domain"/>
    <property type="match status" value="1"/>
</dbReference>